<feature type="domain" description="Fungal lipase-type" evidence="20">
    <location>
        <begin position="232"/>
        <end position="281"/>
    </location>
</feature>
<evidence type="ECO:0000256" key="15">
    <source>
        <dbReference type="ARBA" id="ARBA00023136"/>
    </source>
</evidence>
<dbReference type="EMBL" id="PITJ01001340">
    <property type="protein sequence ID" value="TBT99450.1"/>
    <property type="molecule type" value="Genomic_DNA"/>
</dbReference>
<proteinExistence type="inferred from homology"/>
<comment type="similarity">
    <text evidence="4">Belongs to the AB hydrolase superfamily. Lipase family.</text>
</comment>
<evidence type="ECO:0000259" key="20">
    <source>
        <dbReference type="Pfam" id="PF01764"/>
    </source>
</evidence>
<evidence type="ECO:0000256" key="17">
    <source>
        <dbReference type="ARBA" id="ARBA00024663"/>
    </source>
</evidence>
<evidence type="ECO:0000256" key="2">
    <source>
        <dbReference type="ARBA" id="ARBA00004270"/>
    </source>
</evidence>
<keyword evidence="11" id="KW-0735">Signal-anchor</keyword>
<comment type="caution">
    <text evidence="21">The sequence shown here is derived from an EMBL/GenBank/DDBJ whole genome shotgun (WGS) entry which is preliminary data.</text>
</comment>
<dbReference type="VEuPathDB" id="MicrosporidiaDB:CWI37_1340p0020"/>
<evidence type="ECO:0000256" key="4">
    <source>
        <dbReference type="ARBA" id="ARBA00010701"/>
    </source>
</evidence>
<keyword evidence="14" id="KW-0443">Lipid metabolism</keyword>
<reference evidence="21 22" key="1">
    <citation type="submission" date="2017-12" db="EMBL/GenBank/DDBJ databases">
        <authorList>
            <person name="Pombert J.-F."/>
            <person name="Haag K.L."/>
            <person name="Ebert D."/>
        </authorList>
    </citation>
    <scope>NUCLEOTIDE SEQUENCE [LARGE SCALE GENOMIC DNA]</scope>
    <source>
        <strain evidence="21">FI-OER-3-3</strain>
    </source>
</reference>
<dbReference type="AlphaFoldDB" id="A0A4Q9KYF6"/>
<evidence type="ECO:0000256" key="14">
    <source>
        <dbReference type="ARBA" id="ARBA00023098"/>
    </source>
</evidence>
<keyword evidence="16" id="KW-0325">Glycoprotein</keyword>
<evidence type="ECO:0000313" key="21">
    <source>
        <dbReference type="EMBL" id="TBT99450.1"/>
    </source>
</evidence>
<dbReference type="GO" id="GO:0034496">
    <property type="term" value="P:multivesicular body membrane disassembly"/>
    <property type="evidence" value="ECO:0007669"/>
    <property type="project" value="TreeGrafter"/>
</dbReference>
<name>A0A4Q9KYF6_9MICR</name>
<evidence type="ECO:0000256" key="16">
    <source>
        <dbReference type="ARBA" id="ARBA00023180"/>
    </source>
</evidence>
<dbReference type="Gene3D" id="3.40.50.1820">
    <property type="entry name" value="alpha/beta hydrolase"/>
    <property type="match status" value="1"/>
</dbReference>
<evidence type="ECO:0000256" key="9">
    <source>
        <dbReference type="ARBA" id="ARBA00022801"/>
    </source>
</evidence>
<dbReference type="SUPFAM" id="SSF53474">
    <property type="entry name" value="alpha/beta-Hydrolases"/>
    <property type="match status" value="1"/>
</dbReference>
<evidence type="ECO:0000256" key="11">
    <source>
        <dbReference type="ARBA" id="ARBA00022968"/>
    </source>
</evidence>
<dbReference type="GO" id="GO:0004806">
    <property type="term" value="F:triacylglycerol lipase activity"/>
    <property type="evidence" value="ECO:0007669"/>
    <property type="project" value="UniProtKB-EC"/>
</dbReference>
<comment type="function">
    <text evidence="17">Lipase which is essential for lysis of subvacuolar cytoplasm to vacuole targeted bodies and intravacuolar autophagic bodies. Involved in the lysis of intravacuolar multivesicular body (MVB) vesicles. The intravacuolar membrane disintegration by ATG15 is critical to life span extension.</text>
</comment>
<dbReference type="EC" id="3.1.1.3" evidence="6"/>
<keyword evidence="15" id="KW-0472">Membrane</keyword>
<evidence type="ECO:0000256" key="10">
    <source>
        <dbReference type="ARBA" id="ARBA00022963"/>
    </source>
</evidence>
<keyword evidence="8" id="KW-0967">Endosome</keyword>
<comment type="subunit">
    <text evidence="5">Binds to both phosphatidylinositol (PI) and phosphatidylinositol 3,5-bisphosphate (PIP2).</text>
</comment>
<dbReference type="InterPro" id="IPR029058">
    <property type="entry name" value="AB_hydrolase_fold"/>
</dbReference>
<evidence type="ECO:0000256" key="7">
    <source>
        <dbReference type="ARBA" id="ARBA00022692"/>
    </source>
</evidence>
<evidence type="ECO:0000313" key="22">
    <source>
        <dbReference type="Proteomes" id="UP000292362"/>
    </source>
</evidence>
<evidence type="ECO:0000256" key="19">
    <source>
        <dbReference type="SAM" id="SignalP"/>
    </source>
</evidence>
<dbReference type="PANTHER" id="PTHR47175">
    <property type="entry name" value="LIPASE ATG15-RELATED"/>
    <property type="match status" value="1"/>
</dbReference>
<dbReference type="GO" id="GO:0034727">
    <property type="term" value="P:piecemeal microautophagy of the nucleus"/>
    <property type="evidence" value="ECO:0007669"/>
    <property type="project" value="TreeGrafter"/>
</dbReference>
<dbReference type="PANTHER" id="PTHR47175:SF2">
    <property type="entry name" value="LIPASE ATG15-RELATED"/>
    <property type="match status" value="1"/>
</dbReference>
<organism evidence="21 22">
    <name type="scientific">Hamiltosporidium tvaerminnensis</name>
    <dbReference type="NCBI Taxonomy" id="1176355"/>
    <lineage>
        <taxon>Eukaryota</taxon>
        <taxon>Fungi</taxon>
        <taxon>Fungi incertae sedis</taxon>
        <taxon>Microsporidia</taxon>
        <taxon>Dubosqiidae</taxon>
        <taxon>Hamiltosporidium</taxon>
    </lineage>
</organism>
<dbReference type="GO" id="GO:0046461">
    <property type="term" value="P:neutral lipid catabolic process"/>
    <property type="evidence" value="ECO:0007669"/>
    <property type="project" value="TreeGrafter"/>
</dbReference>
<dbReference type="GO" id="GO:0004620">
    <property type="term" value="F:phospholipase activity"/>
    <property type="evidence" value="ECO:0007669"/>
    <property type="project" value="TreeGrafter"/>
</dbReference>
<evidence type="ECO:0000256" key="13">
    <source>
        <dbReference type="ARBA" id="ARBA00023006"/>
    </source>
</evidence>
<dbReference type="GO" id="GO:0032585">
    <property type="term" value="C:multivesicular body membrane"/>
    <property type="evidence" value="ECO:0007669"/>
    <property type="project" value="UniProtKB-SubCell"/>
</dbReference>
<dbReference type="GO" id="GO:0005775">
    <property type="term" value="C:vacuolar lumen"/>
    <property type="evidence" value="ECO:0007669"/>
    <property type="project" value="TreeGrafter"/>
</dbReference>
<keyword evidence="7" id="KW-0812">Transmembrane</keyword>
<protein>
    <recommendedName>
        <fullName evidence="6">triacylglycerol lipase</fullName>
        <ecNumber evidence="6">3.1.1.3</ecNumber>
    </recommendedName>
    <alternativeName>
        <fullName evidence="18">Autophagy-related protein 15</fullName>
    </alternativeName>
</protein>
<dbReference type="Pfam" id="PF01764">
    <property type="entry name" value="Lipase_3"/>
    <property type="match status" value="1"/>
</dbReference>
<comment type="subcellular location">
    <subcellularLocation>
        <location evidence="3">Endosome</location>
        <location evidence="3">Multivesicular body membrane</location>
        <topology evidence="3">Single-pass type II membrane protein</topology>
    </subcellularLocation>
    <subcellularLocation>
        <location evidence="2">Prevacuolar compartment membrane</location>
        <topology evidence="2">Single-pass type II membrane protein</topology>
    </subcellularLocation>
</comment>
<dbReference type="InterPro" id="IPR002921">
    <property type="entry name" value="Fungal_lipase-type"/>
</dbReference>
<evidence type="ECO:0000256" key="3">
    <source>
        <dbReference type="ARBA" id="ARBA00004343"/>
    </source>
</evidence>
<keyword evidence="12" id="KW-1133">Transmembrane helix</keyword>
<keyword evidence="9" id="KW-0378">Hydrolase</keyword>
<dbReference type="InterPro" id="IPR050805">
    <property type="entry name" value="ATG15_Lipase"/>
</dbReference>
<feature type="signal peptide" evidence="19">
    <location>
        <begin position="1"/>
        <end position="17"/>
    </location>
</feature>
<evidence type="ECO:0000256" key="1">
    <source>
        <dbReference type="ARBA" id="ARBA00001024"/>
    </source>
</evidence>
<evidence type="ECO:0000256" key="6">
    <source>
        <dbReference type="ARBA" id="ARBA00013279"/>
    </source>
</evidence>
<comment type="catalytic activity">
    <reaction evidence="1">
        <text>a triacylglycerol + H2O = a diacylglycerol + a fatty acid + H(+)</text>
        <dbReference type="Rhea" id="RHEA:12044"/>
        <dbReference type="ChEBI" id="CHEBI:15377"/>
        <dbReference type="ChEBI" id="CHEBI:15378"/>
        <dbReference type="ChEBI" id="CHEBI:17855"/>
        <dbReference type="ChEBI" id="CHEBI:18035"/>
        <dbReference type="ChEBI" id="CHEBI:28868"/>
        <dbReference type="EC" id="3.1.1.3"/>
    </reaction>
</comment>
<accession>A0A4Q9KYF6</accession>
<dbReference type="GO" id="GO:0006660">
    <property type="term" value="P:phosphatidylserine catabolic process"/>
    <property type="evidence" value="ECO:0007669"/>
    <property type="project" value="TreeGrafter"/>
</dbReference>
<keyword evidence="19" id="KW-0732">Signal</keyword>
<evidence type="ECO:0000256" key="18">
    <source>
        <dbReference type="ARBA" id="ARBA00029828"/>
    </source>
</evidence>
<evidence type="ECO:0000256" key="8">
    <source>
        <dbReference type="ARBA" id="ARBA00022753"/>
    </source>
</evidence>
<keyword evidence="13" id="KW-0072">Autophagy</keyword>
<dbReference type="Proteomes" id="UP000292362">
    <property type="component" value="Unassembled WGS sequence"/>
</dbReference>
<sequence length="400" mass="46370">MFLIFFTIFIIFENTHSYQIDIEIEEEIFEIEEEIFEIDKQDLNQLMFIPENSKSLEFETKKEGIFEIDKQGSNQLISIPKNSDTLNSEKKASNKSFSGIYNTDIKTKDDFNQSFTDLDTLLMQINPLYTKKEIFNFLLMCEQTYQNLPSFPGIKKIFGFDTNGMKVILFDNYKNYVLAIKGTSLIFDGLNSRNSYRRDKMNDILIYSCCCTKSLFPWINFNCGANNVCNLNTWNDNYNKYSYLNEIEQIINYVKENYKDKEIILTGHSLGGGIASLMAAKHNFKGIIFSSPGEKRCAINSGIYNPNYDYSNILNIGMCTDTIFKGQCTENNPWCRIAGFDLETECHIGNVICIFDVTDNMSLLKHKISYMKKLFVNNVYGKIVDETMCFDCKEWQFLTT</sequence>
<evidence type="ECO:0000256" key="5">
    <source>
        <dbReference type="ARBA" id="ARBA00011137"/>
    </source>
</evidence>
<feature type="chain" id="PRO_5020948139" description="triacylglycerol lipase" evidence="19">
    <location>
        <begin position="18"/>
        <end position="400"/>
    </location>
</feature>
<evidence type="ECO:0000256" key="12">
    <source>
        <dbReference type="ARBA" id="ARBA00022989"/>
    </source>
</evidence>
<keyword evidence="10" id="KW-0442">Lipid degradation</keyword>
<gene>
    <name evidence="21" type="ORF">CWI37_1340p0020</name>
</gene>